<comment type="caution">
    <text evidence="2">The sequence shown here is derived from an EMBL/GenBank/DDBJ whole genome shotgun (WGS) entry which is preliminary data.</text>
</comment>
<keyword evidence="1" id="KW-0812">Transmembrane</keyword>
<feature type="transmembrane region" description="Helical" evidence="1">
    <location>
        <begin position="79"/>
        <end position="96"/>
    </location>
</feature>
<accession>A0ABP8NQG1</accession>
<feature type="transmembrane region" description="Helical" evidence="1">
    <location>
        <begin position="103"/>
        <end position="124"/>
    </location>
</feature>
<dbReference type="SUPFAM" id="SSF160387">
    <property type="entry name" value="NosL/MerB-like"/>
    <property type="match status" value="1"/>
</dbReference>
<keyword evidence="1" id="KW-1133">Transmembrane helix</keyword>
<dbReference type="PANTHER" id="PTHR41247">
    <property type="entry name" value="HTH-TYPE TRANSCRIPTIONAL REPRESSOR YCNK"/>
    <property type="match status" value="1"/>
</dbReference>
<proteinExistence type="predicted"/>
<feature type="transmembrane region" description="Helical" evidence="1">
    <location>
        <begin position="166"/>
        <end position="187"/>
    </location>
</feature>
<gene>
    <name evidence="2" type="ORF">GCM10023189_61080</name>
</gene>
<reference evidence="3" key="1">
    <citation type="journal article" date="2019" name="Int. J. Syst. Evol. Microbiol.">
        <title>The Global Catalogue of Microorganisms (GCM) 10K type strain sequencing project: providing services to taxonomists for standard genome sequencing and annotation.</title>
        <authorList>
            <consortium name="The Broad Institute Genomics Platform"/>
            <consortium name="The Broad Institute Genome Sequencing Center for Infectious Disease"/>
            <person name="Wu L."/>
            <person name="Ma J."/>
        </authorList>
    </citation>
    <scope>NUCLEOTIDE SEQUENCE [LARGE SCALE GENOMIC DNA]</scope>
    <source>
        <strain evidence="3">JCM 17927</strain>
    </source>
</reference>
<sequence length="337" mass="37761">MKTLSTKSRIIVGVASLLLIATYFLPVWRIDLWAPQYPEGLVMKIWLTKLSGDVEVINGLNHYIGMAHIREEMFPEFTVLPYILGGYILFGLLTALSGSRRLLAGYLSALVLFGIVALIDFWRWGYQYGHNLDPKAPIQVPGMSYQPPVIGYKQLLNFGAYSVPDFGGWIIVLTGLAVAGVTAYEFYFRGRKRAETLTRPRTVLLWLPLLLAAQACSVQPEPIHYGRDNCDHCRMTIVDKKFAAELVTAKGKAFKFDDLDCMTTYMLENELSEAPIQLVADYNRPGELVDARTAVFVHDESLRSPMRGDKAAFSAATVAEQKFPGVKALTWNELNQK</sequence>
<keyword evidence="3" id="KW-1185">Reference proteome</keyword>
<dbReference type="PANTHER" id="PTHR41247:SF1">
    <property type="entry name" value="HTH-TYPE TRANSCRIPTIONAL REPRESSOR YCNK"/>
    <property type="match status" value="1"/>
</dbReference>
<evidence type="ECO:0000256" key="1">
    <source>
        <dbReference type="SAM" id="Phobius"/>
    </source>
</evidence>
<dbReference type="RefSeq" id="WP_345250418.1">
    <property type="nucleotide sequence ID" value="NZ_BAABHD010000084.1"/>
</dbReference>
<dbReference type="Proteomes" id="UP001501175">
    <property type="component" value="Unassembled WGS sequence"/>
</dbReference>
<dbReference type="InterPro" id="IPR008719">
    <property type="entry name" value="N2O_reductase_NosL"/>
</dbReference>
<protein>
    <recommendedName>
        <fullName evidence="4">Copper chaperone NosL</fullName>
    </recommendedName>
</protein>
<dbReference type="Pfam" id="PF05573">
    <property type="entry name" value="NosL"/>
    <property type="match status" value="1"/>
</dbReference>
<evidence type="ECO:0008006" key="4">
    <source>
        <dbReference type="Google" id="ProtNLM"/>
    </source>
</evidence>
<name>A0ABP8NQG1_9BACT</name>
<evidence type="ECO:0000313" key="2">
    <source>
        <dbReference type="EMBL" id="GAA4471138.1"/>
    </source>
</evidence>
<organism evidence="2 3">
    <name type="scientific">Nibrella saemangeumensis</name>
    <dbReference type="NCBI Taxonomy" id="1084526"/>
    <lineage>
        <taxon>Bacteria</taxon>
        <taxon>Pseudomonadati</taxon>
        <taxon>Bacteroidota</taxon>
        <taxon>Cytophagia</taxon>
        <taxon>Cytophagales</taxon>
        <taxon>Spirosomataceae</taxon>
        <taxon>Nibrella</taxon>
    </lineage>
</organism>
<dbReference type="EMBL" id="BAABHD010000084">
    <property type="protein sequence ID" value="GAA4471138.1"/>
    <property type="molecule type" value="Genomic_DNA"/>
</dbReference>
<keyword evidence="1" id="KW-0472">Membrane</keyword>
<evidence type="ECO:0000313" key="3">
    <source>
        <dbReference type="Proteomes" id="UP001501175"/>
    </source>
</evidence>